<keyword evidence="3" id="KW-1185">Reference proteome</keyword>
<organism evidence="2 3">
    <name type="scientific">Rhizodiscina lignyota</name>
    <dbReference type="NCBI Taxonomy" id="1504668"/>
    <lineage>
        <taxon>Eukaryota</taxon>
        <taxon>Fungi</taxon>
        <taxon>Dikarya</taxon>
        <taxon>Ascomycota</taxon>
        <taxon>Pezizomycotina</taxon>
        <taxon>Dothideomycetes</taxon>
        <taxon>Pleosporomycetidae</taxon>
        <taxon>Aulographales</taxon>
        <taxon>Rhizodiscinaceae</taxon>
        <taxon>Rhizodiscina</taxon>
    </lineage>
</organism>
<feature type="transmembrane region" description="Helical" evidence="1">
    <location>
        <begin position="286"/>
        <end position="306"/>
    </location>
</feature>
<dbReference type="GO" id="GO:0016757">
    <property type="term" value="F:glycosyltransferase activity"/>
    <property type="evidence" value="ECO:0007669"/>
    <property type="project" value="InterPro"/>
</dbReference>
<dbReference type="InterPro" id="IPR029675">
    <property type="entry name" value="PGAP4"/>
</dbReference>
<dbReference type="GO" id="GO:0000139">
    <property type="term" value="C:Golgi membrane"/>
    <property type="evidence" value="ECO:0007669"/>
    <property type="project" value="InterPro"/>
</dbReference>
<comment type="caution">
    <text evidence="2">The sequence shown here is derived from an EMBL/GenBank/DDBJ whole genome shotgun (WGS) entry which is preliminary data.</text>
</comment>
<keyword evidence="1" id="KW-0812">Transmembrane</keyword>
<sequence>MALLQRCVASHSLRLLLAVCFLFLLAIWYGKAHFYRDPLSAFYDPSRAFERGYSFQREKEAQDWKIEAVRRLHQSDAESFPKKGDDARICAVFITFKREENSEYIDLAVSSALANLKLAERENIDIRIYFANTKPEVHPAWHSWLDDVVDESFTASEHVSGPLWERLERLEMDKDYVGKGRLDYTVALDRCWSNSSAPYIAIIEGDVLLAEGWLARTISGLLHIAKTEHVDWLDLRLFGADVSIGWASKELLGNNVFWISLGVGLPVLMFLILLRRRSQTLNPHLSTPSLFIICFIAIPGFIILFFQAGKGSTLPVISGVHRQDTFGCCTQAQVFNRQQIPDLVEHMRNEEFNLPHDLAINQFRRDRGLARFALYPIIAQHFGFHSIINPNRSEEMPIWSIGFEDLKPSRLAQDHEKMVKEIYGSDAWS</sequence>
<dbReference type="CDD" id="cd22189">
    <property type="entry name" value="PGAP4-like_fungal"/>
    <property type="match status" value="1"/>
</dbReference>
<accession>A0A9P4M637</accession>
<dbReference type="OrthoDB" id="2016523at2759"/>
<feature type="transmembrane region" description="Helical" evidence="1">
    <location>
        <begin position="256"/>
        <end position="274"/>
    </location>
</feature>
<dbReference type="AlphaFoldDB" id="A0A9P4M637"/>
<dbReference type="EMBL" id="ML978126">
    <property type="protein sequence ID" value="KAF2098818.1"/>
    <property type="molecule type" value="Genomic_DNA"/>
</dbReference>
<name>A0A9P4M637_9PEZI</name>
<proteinExistence type="predicted"/>
<evidence type="ECO:0000313" key="3">
    <source>
        <dbReference type="Proteomes" id="UP000799772"/>
    </source>
</evidence>
<evidence type="ECO:0000313" key="2">
    <source>
        <dbReference type="EMBL" id="KAF2098818.1"/>
    </source>
</evidence>
<protein>
    <recommendedName>
        <fullName evidence="4">Integral membrane protein</fullName>
    </recommendedName>
</protein>
<dbReference type="GO" id="GO:0006506">
    <property type="term" value="P:GPI anchor biosynthetic process"/>
    <property type="evidence" value="ECO:0007669"/>
    <property type="project" value="InterPro"/>
</dbReference>
<evidence type="ECO:0000256" key="1">
    <source>
        <dbReference type="SAM" id="Phobius"/>
    </source>
</evidence>
<keyword evidence="1" id="KW-0472">Membrane</keyword>
<reference evidence="2" key="1">
    <citation type="journal article" date="2020" name="Stud. Mycol.">
        <title>101 Dothideomycetes genomes: a test case for predicting lifestyles and emergence of pathogens.</title>
        <authorList>
            <person name="Haridas S."/>
            <person name="Albert R."/>
            <person name="Binder M."/>
            <person name="Bloem J."/>
            <person name="Labutti K."/>
            <person name="Salamov A."/>
            <person name="Andreopoulos B."/>
            <person name="Baker S."/>
            <person name="Barry K."/>
            <person name="Bills G."/>
            <person name="Bluhm B."/>
            <person name="Cannon C."/>
            <person name="Castanera R."/>
            <person name="Culley D."/>
            <person name="Daum C."/>
            <person name="Ezra D."/>
            <person name="Gonzalez J."/>
            <person name="Henrissat B."/>
            <person name="Kuo A."/>
            <person name="Liang C."/>
            <person name="Lipzen A."/>
            <person name="Lutzoni F."/>
            <person name="Magnuson J."/>
            <person name="Mondo S."/>
            <person name="Nolan M."/>
            <person name="Ohm R."/>
            <person name="Pangilinan J."/>
            <person name="Park H.-J."/>
            <person name="Ramirez L."/>
            <person name="Alfaro M."/>
            <person name="Sun H."/>
            <person name="Tritt A."/>
            <person name="Yoshinaga Y."/>
            <person name="Zwiers L.-H."/>
            <person name="Turgeon B."/>
            <person name="Goodwin S."/>
            <person name="Spatafora J."/>
            <person name="Crous P."/>
            <person name="Grigoriev I."/>
        </authorList>
    </citation>
    <scope>NUCLEOTIDE SEQUENCE</scope>
    <source>
        <strain evidence="2">CBS 133067</strain>
    </source>
</reference>
<keyword evidence="1" id="KW-1133">Transmembrane helix</keyword>
<evidence type="ECO:0008006" key="4">
    <source>
        <dbReference type="Google" id="ProtNLM"/>
    </source>
</evidence>
<dbReference type="PANTHER" id="PTHR31410:SF1">
    <property type="entry name" value="POST-GPI ATTACHMENT TO PROTEINS FACTOR 4"/>
    <property type="match status" value="1"/>
</dbReference>
<gene>
    <name evidence="2" type="ORF">NA57DRAFT_76056</name>
</gene>
<dbReference type="PANTHER" id="PTHR31410">
    <property type="entry name" value="TRANSMEMBRANE PROTEIN 246"/>
    <property type="match status" value="1"/>
</dbReference>
<dbReference type="Proteomes" id="UP000799772">
    <property type="component" value="Unassembled WGS sequence"/>
</dbReference>